<accession>A0A1G2HEJ7</accession>
<evidence type="ECO:0000313" key="1">
    <source>
        <dbReference type="EMBL" id="OGZ60906.1"/>
    </source>
</evidence>
<dbReference type="EMBL" id="MHOH01000010">
    <property type="protein sequence ID" value="OGZ60906.1"/>
    <property type="molecule type" value="Genomic_DNA"/>
</dbReference>
<comment type="caution">
    <text evidence="1">The sequence shown here is derived from an EMBL/GenBank/DDBJ whole genome shotgun (WGS) entry which is preliminary data.</text>
</comment>
<sequence>MTKSKDNKNQDTRNLEINDPRGSLWRKWDLHVHTPGTKKNDQYKADSGDVWDLFCKKLEESDVFGFGITDYFSVDNYFTFIDKFKNKYPDSPKVFFPNIEVCTSDVVNKAGEEVNLHLIVNPEIPNLKSKLGEFLSNLKTNETNSSNRNIKASELSSTKDFEKATTTRKFIEEAIKETFGGKIDVTDYLLIIAAANNDGIRTETEKMDGKVRGKQRKAAITDEIDKFSHGFFGNSTNVGYFSGKKRLDSGEETIPKPVLSGSDVHSFADIDNFLGKKVVNDKGETEKGITWIKSDLTYEGLKQIVYEPISGERVFIGTVLPGEKLPDRVIRKIIFSNTSDFPNEILFNDNLCSIIGSRSSGKSALLAYLAYSVDLDSTRKIKPEGPAAKISWEDVNFQVAVEWGNGLSQHGKVVYIPQNYLSDLSSRPEDITAMIKPVLFEKYPEIKQIYERLQIDIRDTYNGNIIEAVSKWFVAKEAIKSLEAEVKEQGDKVAIGKVISGLEKKIDELKKIASLNDDDIKSYKELSLDLHSKEIRITKINEELGEIQGFVYRDNDLGKDKVIAIETKVSFIPSIESLPLTLQKKNHPRYFSMVKYCWWFSSKKNSGL</sequence>
<protein>
    <recommendedName>
        <fullName evidence="3">Rad50/SbcC-type AAA domain-containing protein</fullName>
    </recommendedName>
</protein>
<proteinExistence type="predicted"/>
<evidence type="ECO:0000313" key="2">
    <source>
        <dbReference type="Proteomes" id="UP000178835"/>
    </source>
</evidence>
<name>A0A1G2HEJ7_9BACT</name>
<dbReference type="InterPro" id="IPR027417">
    <property type="entry name" value="P-loop_NTPase"/>
</dbReference>
<reference evidence="1 2" key="1">
    <citation type="journal article" date="2016" name="Nat. Commun.">
        <title>Thousands of microbial genomes shed light on interconnected biogeochemical processes in an aquifer system.</title>
        <authorList>
            <person name="Anantharaman K."/>
            <person name="Brown C.T."/>
            <person name="Hug L.A."/>
            <person name="Sharon I."/>
            <person name="Castelle C.J."/>
            <person name="Probst A.J."/>
            <person name="Thomas B.C."/>
            <person name="Singh A."/>
            <person name="Wilkins M.J."/>
            <person name="Karaoz U."/>
            <person name="Brodie E.L."/>
            <person name="Williams K.H."/>
            <person name="Hubbard S.S."/>
            <person name="Banfield J.F."/>
        </authorList>
    </citation>
    <scope>NUCLEOTIDE SEQUENCE [LARGE SCALE GENOMIC DNA]</scope>
</reference>
<gene>
    <name evidence="1" type="ORF">A2919_00020</name>
</gene>
<evidence type="ECO:0008006" key="3">
    <source>
        <dbReference type="Google" id="ProtNLM"/>
    </source>
</evidence>
<organism evidence="1 2">
    <name type="scientific">Candidatus Spechtbacteria bacterium RIFCSPLOWO2_01_FULL_43_12</name>
    <dbReference type="NCBI Taxonomy" id="1802162"/>
    <lineage>
        <taxon>Bacteria</taxon>
        <taxon>Candidatus Spechtiibacteriota</taxon>
    </lineage>
</organism>
<dbReference type="Proteomes" id="UP000178835">
    <property type="component" value="Unassembled WGS sequence"/>
</dbReference>
<dbReference type="Gene3D" id="3.40.50.300">
    <property type="entry name" value="P-loop containing nucleotide triphosphate hydrolases"/>
    <property type="match status" value="1"/>
</dbReference>
<dbReference type="AlphaFoldDB" id="A0A1G2HEJ7"/>